<protein>
    <recommendedName>
        <fullName evidence="3">Pseudouridine synthase RsuA/RluA-like domain-containing protein</fullName>
    </recommendedName>
</protein>
<dbReference type="InterPro" id="IPR050188">
    <property type="entry name" value="RluA_PseudoU_synthase"/>
</dbReference>
<dbReference type="GO" id="GO:0009982">
    <property type="term" value="F:pseudouridine synthase activity"/>
    <property type="evidence" value="ECO:0007669"/>
    <property type="project" value="InterPro"/>
</dbReference>
<dbReference type="PANTHER" id="PTHR21600">
    <property type="entry name" value="MITOCHONDRIAL RNA PSEUDOURIDINE SYNTHASE"/>
    <property type="match status" value="1"/>
</dbReference>
<feature type="domain" description="Pseudouridine synthase RsuA/RluA-like" evidence="3">
    <location>
        <begin position="215"/>
        <end position="412"/>
    </location>
</feature>
<evidence type="ECO:0000259" key="3">
    <source>
        <dbReference type="Pfam" id="PF00849"/>
    </source>
</evidence>
<dbReference type="InterPro" id="IPR020103">
    <property type="entry name" value="PsdUridine_synth_cat_dom_sf"/>
</dbReference>
<dbReference type="InterPro" id="IPR006145">
    <property type="entry name" value="PsdUridine_synth_RsuA/RluA"/>
</dbReference>
<evidence type="ECO:0000256" key="2">
    <source>
        <dbReference type="SAM" id="MobiDB-lite"/>
    </source>
</evidence>
<dbReference type="Pfam" id="PF00849">
    <property type="entry name" value="PseudoU_synth_2"/>
    <property type="match status" value="1"/>
</dbReference>
<dbReference type="CDD" id="cd02869">
    <property type="entry name" value="PseudoU_synth_RluA_like"/>
    <property type="match status" value="1"/>
</dbReference>
<dbReference type="AlphaFoldDB" id="A0A6S8SN09"/>
<feature type="region of interest" description="Disordered" evidence="2">
    <location>
        <begin position="105"/>
        <end position="127"/>
    </location>
</feature>
<dbReference type="PROSITE" id="PS01129">
    <property type="entry name" value="PSI_RLU"/>
    <property type="match status" value="1"/>
</dbReference>
<organism evidence="4">
    <name type="scientific">Chaetoceros debilis</name>
    <dbReference type="NCBI Taxonomy" id="122233"/>
    <lineage>
        <taxon>Eukaryota</taxon>
        <taxon>Sar</taxon>
        <taxon>Stramenopiles</taxon>
        <taxon>Ochrophyta</taxon>
        <taxon>Bacillariophyta</taxon>
        <taxon>Coscinodiscophyceae</taxon>
        <taxon>Chaetocerotophycidae</taxon>
        <taxon>Chaetocerotales</taxon>
        <taxon>Chaetocerotaceae</taxon>
        <taxon>Chaetoceros</taxon>
    </lineage>
</organism>
<evidence type="ECO:0000313" key="5">
    <source>
        <dbReference type="EMBL" id="CAE0460454.1"/>
    </source>
</evidence>
<dbReference type="InterPro" id="IPR006224">
    <property type="entry name" value="PsdUridine_synth_RluA-like_CS"/>
</dbReference>
<sequence>MRACKSKASLILLLVQQRNTRALSFKTTKLNASTASKQSLGSKTTTRNIDLNKVFNPLTKRYIQQTGDGNKSSKWYQFMFVEGGNISHNNSLTPIQLKELRRWRKDNKKKEHRKSDNEGGNSAGVEYPAYEPDLSWQHIKPSIQSSIACDEGDDENTELPLMDQLLFVYKPSNLLTLPGIGPEKAVCVASVVNKWLSSSSNDTSTSSAKGQEGPSLVRRAKESVQWYLDASAKSNQPKKKKRKRNANKVFVPRPCHRLDLDTSGVMIIALTSDAMRITSSMFEGKRVQKSYVALVAGHINLDEEFGVVEYSIGKVYNNTKDVNEFRCFIPTINDGGKNNVEDTSRVISNASNVCAHREEPFVEGSLRTAKTEYRISKKFTIKMENGKKAKYTRVNLKPLTGRGHQLRLHMAAIGHPILGDTLHAPNTISKATPRLCLHAEKIEMEVLASSGSEGGVSMERVKLLATSVPPY</sequence>
<dbReference type="GO" id="GO:0000455">
    <property type="term" value="P:enzyme-directed rRNA pseudouridine synthesis"/>
    <property type="evidence" value="ECO:0007669"/>
    <property type="project" value="TreeGrafter"/>
</dbReference>
<gene>
    <name evidence="4" type="ORF">CDEB00056_LOCUS5294</name>
    <name evidence="5" type="ORF">CDEB00056_LOCUS5295</name>
</gene>
<name>A0A6S8SN09_9STRA</name>
<proteinExistence type="inferred from homology"/>
<accession>A0A6S8SN09</accession>
<comment type="similarity">
    <text evidence="1">Belongs to the pseudouridine synthase RluA family.</text>
</comment>
<dbReference type="EMBL" id="HBIO01007126">
    <property type="protein sequence ID" value="CAE0460453.1"/>
    <property type="molecule type" value="Transcribed_RNA"/>
</dbReference>
<reference evidence="4" key="1">
    <citation type="submission" date="2021-01" db="EMBL/GenBank/DDBJ databases">
        <authorList>
            <person name="Corre E."/>
            <person name="Pelletier E."/>
            <person name="Niang G."/>
            <person name="Scheremetjew M."/>
            <person name="Finn R."/>
            <person name="Kale V."/>
            <person name="Holt S."/>
            <person name="Cochrane G."/>
            <person name="Meng A."/>
            <person name="Brown T."/>
            <person name="Cohen L."/>
        </authorList>
    </citation>
    <scope>NUCLEOTIDE SEQUENCE</scope>
    <source>
        <strain evidence="4">MM31A-1</strain>
    </source>
</reference>
<dbReference type="GO" id="GO:0003723">
    <property type="term" value="F:RNA binding"/>
    <property type="evidence" value="ECO:0007669"/>
    <property type="project" value="InterPro"/>
</dbReference>
<dbReference type="EMBL" id="HBIO01007127">
    <property type="protein sequence ID" value="CAE0460454.1"/>
    <property type="molecule type" value="Transcribed_RNA"/>
</dbReference>
<evidence type="ECO:0000313" key="4">
    <source>
        <dbReference type="EMBL" id="CAE0460453.1"/>
    </source>
</evidence>
<dbReference type="SUPFAM" id="SSF55120">
    <property type="entry name" value="Pseudouridine synthase"/>
    <property type="match status" value="1"/>
</dbReference>
<dbReference type="PANTHER" id="PTHR21600:SF87">
    <property type="entry name" value="RNA PSEUDOURIDYLATE SYNTHASE DOMAIN-CONTAINING PROTEIN 1"/>
    <property type="match status" value="1"/>
</dbReference>
<evidence type="ECO:0000256" key="1">
    <source>
        <dbReference type="ARBA" id="ARBA00010876"/>
    </source>
</evidence>
<dbReference type="Gene3D" id="3.30.2350.10">
    <property type="entry name" value="Pseudouridine synthase"/>
    <property type="match status" value="1"/>
</dbReference>